<feature type="compositionally biased region" description="Basic and acidic residues" evidence="1">
    <location>
        <begin position="211"/>
        <end position="221"/>
    </location>
</feature>
<name>A0A0N4V4P7_ENTVE</name>
<sequence>MSKAGYRSFHPISGYTGYIPGQKWQVGRPPDDEYNLMSYNESQPYGEVFETIQERRAVARSVVPSREADDEHEAASISNRPAEFVPGKSGEENMEYTLQKTTFSNTPRSEQGITVRREYVRLIDRGVQTDISNSFFAEKDESSPQMISEEPKNNLLKTRGSSRERSVTPSQANSLGPAQLHGKKKGEIGRDMFEGLESGWWSRGEALVNRQKRESSKDSRRMSSRSQFASVDRIPAPGYSGHLPDKAIGKPFTVAAKECVKKYDNQNHEAVGSRGRQSGSSDKRRSSSGRRPPSNQ</sequence>
<evidence type="ECO:0000313" key="3">
    <source>
        <dbReference type="Proteomes" id="UP000274131"/>
    </source>
</evidence>
<protein>
    <submittedName>
        <fullName evidence="2 4">Uncharacterized protein</fullName>
    </submittedName>
</protein>
<dbReference type="EMBL" id="UXUI01007965">
    <property type="protein sequence ID" value="VDD90045.1"/>
    <property type="molecule type" value="Genomic_DNA"/>
</dbReference>
<dbReference type="Proteomes" id="UP000274131">
    <property type="component" value="Unassembled WGS sequence"/>
</dbReference>
<feature type="region of interest" description="Disordered" evidence="1">
    <location>
        <begin position="264"/>
        <end position="296"/>
    </location>
</feature>
<accession>A0A0N4V4P7</accession>
<keyword evidence="3" id="KW-1185">Reference proteome</keyword>
<evidence type="ECO:0000256" key="1">
    <source>
        <dbReference type="SAM" id="MobiDB-lite"/>
    </source>
</evidence>
<feature type="region of interest" description="Disordered" evidence="1">
    <location>
        <begin position="208"/>
        <end position="248"/>
    </location>
</feature>
<reference evidence="4" key="1">
    <citation type="submission" date="2016-04" db="UniProtKB">
        <authorList>
            <consortium name="WormBaseParasite"/>
        </authorList>
    </citation>
    <scope>IDENTIFICATION</scope>
</reference>
<evidence type="ECO:0000313" key="2">
    <source>
        <dbReference type="EMBL" id="VDD90045.1"/>
    </source>
</evidence>
<proteinExistence type="predicted"/>
<reference evidence="2 3" key="2">
    <citation type="submission" date="2018-10" db="EMBL/GenBank/DDBJ databases">
        <authorList>
            <consortium name="Pathogen Informatics"/>
        </authorList>
    </citation>
    <scope>NUCLEOTIDE SEQUENCE [LARGE SCALE GENOMIC DNA]</scope>
</reference>
<dbReference type="WBParaSite" id="EVEC_0000514301-mRNA-1">
    <property type="protein sequence ID" value="EVEC_0000514301-mRNA-1"/>
    <property type="gene ID" value="EVEC_0000514301"/>
</dbReference>
<gene>
    <name evidence="2" type="ORF">EVEC_LOCUS4796</name>
</gene>
<dbReference type="AlphaFoldDB" id="A0A0N4V4P7"/>
<feature type="region of interest" description="Disordered" evidence="1">
    <location>
        <begin position="134"/>
        <end position="187"/>
    </location>
</feature>
<feature type="compositionally biased region" description="Polar residues" evidence="1">
    <location>
        <begin position="167"/>
        <end position="176"/>
    </location>
</feature>
<dbReference type="OrthoDB" id="5832300at2759"/>
<organism evidence="4">
    <name type="scientific">Enterobius vermicularis</name>
    <name type="common">Human pinworm</name>
    <dbReference type="NCBI Taxonomy" id="51028"/>
    <lineage>
        <taxon>Eukaryota</taxon>
        <taxon>Metazoa</taxon>
        <taxon>Ecdysozoa</taxon>
        <taxon>Nematoda</taxon>
        <taxon>Chromadorea</taxon>
        <taxon>Rhabditida</taxon>
        <taxon>Spirurina</taxon>
        <taxon>Oxyuridomorpha</taxon>
        <taxon>Oxyuroidea</taxon>
        <taxon>Oxyuridae</taxon>
        <taxon>Enterobius</taxon>
    </lineage>
</organism>
<evidence type="ECO:0000313" key="4">
    <source>
        <dbReference type="WBParaSite" id="EVEC_0000514301-mRNA-1"/>
    </source>
</evidence>